<evidence type="ECO:0000256" key="15">
    <source>
        <dbReference type="ARBA" id="ARBA00023128"/>
    </source>
</evidence>
<comment type="similarity">
    <text evidence="2">Belongs to the eukaryotic mitochondrial porin family.</text>
</comment>
<keyword evidence="8" id="KW-0547">Nucleotide-binding</keyword>
<evidence type="ECO:0000256" key="10">
    <source>
        <dbReference type="ARBA" id="ARBA00022843"/>
    </source>
</evidence>
<keyword evidence="6" id="KW-0597">Phosphoprotein</keyword>
<dbReference type="GO" id="GO:0008308">
    <property type="term" value="F:voltage-gated monoatomic anion channel activity"/>
    <property type="evidence" value="ECO:0007669"/>
    <property type="project" value="InterPro"/>
</dbReference>
<keyword evidence="9" id="KW-1000">Mitochondrion outer membrane</keyword>
<comment type="subcellular location">
    <subcellularLocation>
        <location evidence="1">Mitochondrion outer membrane</location>
    </subcellularLocation>
</comment>
<evidence type="ECO:0000313" key="23">
    <source>
        <dbReference type="Proteomes" id="UP000269945"/>
    </source>
</evidence>
<evidence type="ECO:0000256" key="13">
    <source>
        <dbReference type="ARBA" id="ARBA00023065"/>
    </source>
</evidence>
<dbReference type="Proteomes" id="UP000269945">
    <property type="component" value="Unassembled WGS sequence"/>
</dbReference>
<sequence>MCNTPTYYDLGKATKDVFNKGYGIRMVKIDLRIKSCSGVEFSTSGHAYANTGKVSGNIETKYKVYNYGLTFTQKWNTDNTLGTEISLENKLAEGLKLTFDTLFLWNTGKKNGKLKASFKNGLFQSWNSHHFYSTG</sequence>
<dbReference type="InterPro" id="IPR023614">
    <property type="entry name" value="Porin_dom_sf"/>
</dbReference>
<keyword evidence="7" id="KW-0812">Transmembrane</keyword>
<keyword evidence="4" id="KW-1134">Transmembrane beta strand</keyword>
<evidence type="ECO:0000256" key="20">
    <source>
        <dbReference type="ARBA" id="ARBA00049964"/>
    </source>
</evidence>
<proteinExistence type="inferred from homology"/>
<dbReference type="GO" id="GO:0015288">
    <property type="term" value="F:porin activity"/>
    <property type="evidence" value="ECO:0007669"/>
    <property type="project" value="UniProtKB-KW"/>
</dbReference>
<dbReference type="Gene3D" id="2.40.160.10">
    <property type="entry name" value="Porin"/>
    <property type="match status" value="1"/>
</dbReference>
<gene>
    <name evidence="22" type="ORF">BN2614_LOCUS8</name>
</gene>
<keyword evidence="5" id="KW-1017">Isopeptide bond</keyword>
<evidence type="ECO:0000256" key="7">
    <source>
        <dbReference type="ARBA" id="ARBA00022692"/>
    </source>
</evidence>
<evidence type="ECO:0000256" key="5">
    <source>
        <dbReference type="ARBA" id="ARBA00022499"/>
    </source>
</evidence>
<evidence type="ECO:0000256" key="21">
    <source>
        <dbReference type="ARBA" id="ARBA00050036"/>
    </source>
</evidence>
<dbReference type="Pfam" id="PF01459">
    <property type="entry name" value="Porin_3"/>
    <property type="match status" value="1"/>
</dbReference>
<organism evidence="22 23">
    <name type="scientific">Gulo gulo</name>
    <name type="common">Wolverine</name>
    <name type="synonym">Gluton</name>
    <dbReference type="NCBI Taxonomy" id="48420"/>
    <lineage>
        <taxon>Eukaryota</taxon>
        <taxon>Metazoa</taxon>
        <taxon>Chordata</taxon>
        <taxon>Craniata</taxon>
        <taxon>Vertebrata</taxon>
        <taxon>Euteleostomi</taxon>
        <taxon>Mammalia</taxon>
        <taxon>Eutheria</taxon>
        <taxon>Laurasiatheria</taxon>
        <taxon>Carnivora</taxon>
        <taxon>Caniformia</taxon>
        <taxon>Musteloidea</taxon>
        <taxon>Mustelidae</taxon>
        <taxon>Guloninae</taxon>
        <taxon>Gulo</taxon>
    </lineage>
</organism>
<evidence type="ECO:0000256" key="8">
    <source>
        <dbReference type="ARBA" id="ARBA00022741"/>
    </source>
</evidence>
<dbReference type="GO" id="GO:0046930">
    <property type="term" value="C:pore complex"/>
    <property type="evidence" value="ECO:0007669"/>
    <property type="project" value="UniProtKB-KW"/>
</dbReference>
<keyword evidence="3" id="KW-0813">Transport</keyword>
<reference evidence="22 23" key="1">
    <citation type="submission" date="2018-10" db="EMBL/GenBank/DDBJ databases">
        <authorList>
            <person name="Ekblom R."/>
            <person name="Jareborg N."/>
        </authorList>
    </citation>
    <scope>NUCLEOTIDE SEQUENCE [LARGE SCALE GENOMIC DNA]</scope>
    <source>
        <tissue evidence="22">Muscle</tissue>
    </source>
</reference>
<dbReference type="PANTHER" id="PTHR11743:SF28">
    <property type="entry name" value="VOLTAGE-DEPENDENT ANION-SELECTIVE CHANNEL PROTEIN 3"/>
    <property type="match status" value="1"/>
</dbReference>
<evidence type="ECO:0000256" key="1">
    <source>
        <dbReference type="ARBA" id="ARBA00004294"/>
    </source>
</evidence>
<evidence type="ECO:0000313" key="22">
    <source>
        <dbReference type="EMBL" id="VCW61165.1"/>
    </source>
</evidence>
<dbReference type="EMBL" id="CYRY02001114">
    <property type="protein sequence ID" value="VCW61165.1"/>
    <property type="molecule type" value="Genomic_DNA"/>
</dbReference>
<comment type="caution">
    <text evidence="22">The sequence shown here is derived from an EMBL/GenBank/DDBJ whole genome shotgun (WGS) entry which is preliminary data.</text>
</comment>
<dbReference type="InterPro" id="IPR027246">
    <property type="entry name" value="Porin_Euk/Tom40"/>
</dbReference>
<dbReference type="PRINTS" id="PR00185">
    <property type="entry name" value="EUKARYTPORIN"/>
</dbReference>
<keyword evidence="15" id="KW-0496">Mitochondrion</keyword>
<evidence type="ECO:0000256" key="3">
    <source>
        <dbReference type="ARBA" id="ARBA00022448"/>
    </source>
</evidence>
<dbReference type="GO" id="GO:0000166">
    <property type="term" value="F:nucleotide binding"/>
    <property type="evidence" value="ECO:0007669"/>
    <property type="project" value="UniProtKB-KW"/>
</dbReference>
<keyword evidence="12" id="KW-0520">NAD</keyword>
<comment type="catalytic activity">
    <reaction evidence="18">
        <text>K(+)(in) = K(+)(out)</text>
        <dbReference type="Rhea" id="RHEA:29463"/>
        <dbReference type="ChEBI" id="CHEBI:29103"/>
    </reaction>
</comment>
<evidence type="ECO:0000256" key="16">
    <source>
        <dbReference type="ARBA" id="ARBA00023136"/>
    </source>
</evidence>
<protein>
    <recommendedName>
        <fullName evidence="21">Non-selective voltage-gated ion channel VDAC3</fullName>
    </recommendedName>
</protein>
<comment type="function">
    <text evidence="20">Non-selective voltage-gated ion channel that mediates the transport of anions and cations through the mitochondrion outer membrane and plasma membrane. Forms a high-conducting channel with a stable open state and a voltage-induced closure with a mild preference for anions over cations. Involved in male fertility and sperm mitochondrial sheath formation.</text>
</comment>
<keyword evidence="16" id="KW-0472">Membrane</keyword>
<keyword evidence="11" id="KW-0007">Acetylation</keyword>
<dbReference type="AlphaFoldDB" id="A0A9X9LE49"/>
<evidence type="ECO:0000256" key="19">
    <source>
        <dbReference type="ARBA" id="ARBA00046980"/>
    </source>
</evidence>
<evidence type="ECO:0000256" key="14">
    <source>
        <dbReference type="ARBA" id="ARBA00023114"/>
    </source>
</evidence>
<evidence type="ECO:0000256" key="11">
    <source>
        <dbReference type="ARBA" id="ARBA00022990"/>
    </source>
</evidence>
<dbReference type="CDD" id="cd07306">
    <property type="entry name" value="Porin3_VDAC"/>
    <property type="match status" value="1"/>
</dbReference>
<dbReference type="GO" id="GO:0005741">
    <property type="term" value="C:mitochondrial outer membrane"/>
    <property type="evidence" value="ECO:0007669"/>
    <property type="project" value="UniProtKB-SubCell"/>
</dbReference>
<keyword evidence="10" id="KW-0832">Ubl conjugation</keyword>
<evidence type="ECO:0000256" key="12">
    <source>
        <dbReference type="ARBA" id="ARBA00023027"/>
    </source>
</evidence>
<evidence type="ECO:0000256" key="9">
    <source>
        <dbReference type="ARBA" id="ARBA00022787"/>
    </source>
</evidence>
<evidence type="ECO:0000256" key="2">
    <source>
        <dbReference type="ARBA" id="ARBA00007780"/>
    </source>
</evidence>
<name>A0A9X9LE49_GULGU</name>
<evidence type="ECO:0000256" key="17">
    <source>
        <dbReference type="ARBA" id="ARBA00024167"/>
    </source>
</evidence>
<evidence type="ECO:0000256" key="18">
    <source>
        <dbReference type="ARBA" id="ARBA00034430"/>
    </source>
</evidence>
<evidence type="ECO:0000256" key="4">
    <source>
        <dbReference type="ARBA" id="ARBA00022452"/>
    </source>
</evidence>
<keyword evidence="14" id="KW-0626">Porin</keyword>
<dbReference type="InterPro" id="IPR001925">
    <property type="entry name" value="Porin_Euk"/>
</dbReference>
<keyword evidence="13" id="KW-0406">Ion transport</keyword>
<comment type="subunit">
    <text evidence="19">Interacts with ARMC12 in a TBC1D21-dependent manner. Interacts with MISFA.</text>
</comment>
<comment type="catalytic activity">
    <reaction evidence="17">
        <text>chloride(in) = chloride(out)</text>
        <dbReference type="Rhea" id="RHEA:29823"/>
        <dbReference type="ChEBI" id="CHEBI:17996"/>
    </reaction>
</comment>
<evidence type="ECO:0000256" key="6">
    <source>
        <dbReference type="ARBA" id="ARBA00022553"/>
    </source>
</evidence>
<accession>A0A9X9LE49</accession>
<keyword evidence="23" id="KW-1185">Reference proteome</keyword>
<dbReference type="PANTHER" id="PTHR11743">
    <property type="entry name" value="VOLTAGE-DEPENDENT ANION-SELECTIVE CHANNEL"/>
    <property type="match status" value="1"/>
</dbReference>